<feature type="compositionally biased region" description="Basic and acidic residues" evidence="1">
    <location>
        <begin position="1542"/>
        <end position="1555"/>
    </location>
</feature>
<feature type="region of interest" description="Disordered" evidence="1">
    <location>
        <begin position="1"/>
        <end position="158"/>
    </location>
</feature>
<evidence type="ECO:0000313" key="3">
    <source>
        <dbReference type="EMBL" id="KAF4668244.1"/>
    </source>
</evidence>
<feature type="region of interest" description="Disordered" evidence="1">
    <location>
        <begin position="450"/>
        <end position="477"/>
    </location>
</feature>
<feature type="region of interest" description="Disordered" evidence="1">
    <location>
        <begin position="1124"/>
        <end position="1216"/>
    </location>
</feature>
<feature type="transmembrane region" description="Helical" evidence="2">
    <location>
        <begin position="1991"/>
        <end position="2012"/>
    </location>
</feature>
<feature type="transmembrane region" description="Helical" evidence="2">
    <location>
        <begin position="960"/>
        <end position="982"/>
    </location>
</feature>
<evidence type="ECO:0000256" key="2">
    <source>
        <dbReference type="SAM" id="Phobius"/>
    </source>
</evidence>
<feature type="compositionally biased region" description="Low complexity" evidence="1">
    <location>
        <begin position="22"/>
        <end position="35"/>
    </location>
</feature>
<feature type="transmembrane region" description="Helical" evidence="2">
    <location>
        <begin position="1474"/>
        <end position="1495"/>
    </location>
</feature>
<reference evidence="3 4" key="1">
    <citation type="submission" date="2020-04" db="EMBL/GenBank/DDBJ databases">
        <title>Perkinsus olseni comparative genomics.</title>
        <authorList>
            <person name="Bogema D.R."/>
        </authorList>
    </citation>
    <scope>NUCLEOTIDE SEQUENCE [LARGE SCALE GENOMIC DNA]</scope>
    <source>
        <strain evidence="3">ATCC PRA-31</strain>
    </source>
</reference>
<feature type="region of interest" description="Disordered" evidence="1">
    <location>
        <begin position="1542"/>
        <end position="1563"/>
    </location>
</feature>
<comment type="caution">
    <text evidence="3">The sequence shown here is derived from an EMBL/GenBank/DDBJ whole genome shotgun (WGS) entry which is preliminary data.</text>
</comment>
<evidence type="ECO:0000313" key="4">
    <source>
        <dbReference type="Proteomes" id="UP000572268"/>
    </source>
</evidence>
<sequence length="2116" mass="232783">MAYKSTPSAAAGGGSSSHRRSGSGVRESSSRGRQSVHMRTANSPAQRTPRSQPPRAPSPSVGPRRPPLHPGTPKLATDSPRRTASPRKAPSPVAPSPPSPPPEQFDVIQEDGSISPPPEPPQEIEIGESRPTRVRRSSPKFRRRADSFGSDAGGVSPSAEIASDRDILLDTDVLMVSAATTSARTPRTGMSPMEEMMTYERNATVFTQSTEWFSELTCIRAAHTYGEVPGYSKVFAAWDVTGTHDTIEGSRCRLWFQFDPTQAVSQTEMKEITDYSLDTGAVCGFFTTDEFSGDCAGAHCWTCISALPCSHVVDPSVTIADSSRVSWSDMRFPPYFSNSSPLRLTMDEEHKVTVNNAVIGLEPVCSADGNVSPGHIVVIQGFIIAGIILVLLVATREVYLWWCEIYQRHERAVDCSVIASHMHDVRREMRRRVEARWEAEGVRYMVEAQRQTDSEGERLEGSLSPGARGFSADQDSPSGLRSNVHKYFEHGSILSHDPSPTAMFARAHSASRFGIGAMNPLCRERAAGWSVQVKSMRVGIRKRRKVALIRGVLKTILRAIFFLVVHILACLFVFVVSPRQLFESSWWSILDAARGIQQAGTSPWVFTDLLVLADIAVLIVMGIPAALRATWWPRVADVKPERMSSAEISRRAHEFSPIEKFPRQVSSVDPDVCAIIAIRSGSCADFTKGKRIAKLVRRCENLFPCNAPGFSRVFVVDHGPGLMPADDCWKMLQDTVSPDINYAYLPEDDKTIAIHWANKYWISSQVRRYNVSSGGVKVPSFRYALVIDDVDGVDDLLLPTSMELDTKSISSSGNNVVWFPSTVRPTIQGQGQSVWVDDYLLKADAIVSLTQQKLGRSAVVVPQKSVCLWDRKALFETMEKLSGTDGACMTSSELTQRMSITQMRMKGASTATAAPQVRVTNHDQFGSHCKDWRLLCTLVWEFINPFVSTWPRWAAKLSIALYYLVPAFFVVVRPFYLGTLLLRAPIDIPILLGIYYLILNVLSVIETCLSLRRRPEIKRHWKMTLLLFAVPLYKLAYGIGYLYTSLFHSMFKICSACPSVKQREKQPCGAGVPPLPGSATVDWFSVWVCDDDVGDKKGRSGKIGDVHRSCEVVWTAAEKSLLGRSGNWSQTGGESRSQLPPPPPVTPSTGVEGQQGEGDLPEEGAGGVREELVEEVEGGGAAKAALDAGNGSSDESFFAPGEYQSPRPVGQDGEVGVPRYRADTFRSDGGDSDFNSDAEGSVVGDAEAAAGGRRLGGVAATAPVVSDRSFGAVLKQERQYLLARTPPPFLSPIPELLRVIGAIVALILAVGVAVTIMVGSLSWVTALNCPFPAVPFAASENIDGLYCRVRVSYASEIQQQQDWSRIYGPYTASVANRDGQLGCTQEGRNKVNCLATLPCDFSVQLSGGSSCPSDAILWTEGGFNEAILPFGGSCQYLLALDLQQNLVSGAGMSVEPFCTTNGDIPPGKVIIANALLIICACWVLFVAIGEIRFYVNRRKKARLGEVDRKVMERKLPGIQAAYRRRVQASWTEQANREHRRLMEKQAEEQHSDTDSVKSPQSVFSVDVDSPSGLRSNVHMAFEHGNLQDLAGGLVKTVDERESVPAVAVVDWLVLLDGLILTILAFLPAILSSRWPPLPASKKGRGGRSVSESGNAVTGVIGDEVDQNEEAVTDVCVIVALRSGCCTDPVKRGRVRKILRRCTTLLPPKVHGCSPIFVVEVGKDLAPADDCCKMIQDSVSPDVNYAYLPEDNKAMAIYWANKSWIPSVLRWANPQENRNSAFRYAMLITDADSNDDFMLPVALDLNTQDYRRHGTKVVWYIPTVRGVNSMPSVTLHDYMVKQRAIMSFAQEKLGGSCVVTPRKAVSLWDRAALHKTLGGFVGVNDTDSPGFLQPSLMMEQYLRHDFETSMGGSQIRTDTGSSHFSSECGRWYLRLRMFVVAFVPTIRAKGCCSREALVGRIWSFVADVVPTIVMILRPFLLVSIFVRQPALIGVYFGIYFVVFHGISVALMAITLRNRRDVRRQWNWFAASIIFPFYKIYQYVVDVYPALLHVMFSLNRIPGGHQSTRPGTSMPLPPAKDVDWFTVWKASPPPASGLPNEMPVQEKKARRSRGRERP</sequence>
<keyword evidence="2" id="KW-0472">Membrane</keyword>
<name>A0A7J6M9N9_PEROL</name>
<feature type="transmembrane region" description="Helical" evidence="2">
    <location>
        <begin position="609"/>
        <end position="627"/>
    </location>
</feature>
<feature type="compositionally biased region" description="Basic residues" evidence="1">
    <location>
        <begin position="132"/>
        <end position="143"/>
    </location>
</feature>
<organism evidence="3 4">
    <name type="scientific">Perkinsus olseni</name>
    <name type="common">Perkinsus atlanticus</name>
    <dbReference type="NCBI Taxonomy" id="32597"/>
    <lineage>
        <taxon>Eukaryota</taxon>
        <taxon>Sar</taxon>
        <taxon>Alveolata</taxon>
        <taxon>Perkinsozoa</taxon>
        <taxon>Perkinsea</taxon>
        <taxon>Perkinsida</taxon>
        <taxon>Perkinsidae</taxon>
        <taxon>Perkinsus</taxon>
    </lineage>
</organism>
<keyword evidence="2" id="KW-0812">Transmembrane</keyword>
<feature type="transmembrane region" description="Helical" evidence="2">
    <location>
        <begin position="374"/>
        <end position="394"/>
    </location>
</feature>
<dbReference type="Proteomes" id="UP000572268">
    <property type="component" value="Unassembled WGS sequence"/>
</dbReference>
<proteinExistence type="predicted"/>
<feature type="transmembrane region" description="Helical" evidence="2">
    <location>
        <begin position="1296"/>
        <end position="1318"/>
    </location>
</feature>
<dbReference type="EMBL" id="JABANN010000165">
    <property type="protein sequence ID" value="KAF4668244.1"/>
    <property type="molecule type" value="Genomic_DNA"/>
</dbReference>
<feature type="compositionally biased region" description="Basic residues" evidence="1">
    <location>
        <begin position="2106"/>
        <end position="2116"/>
    </location>
</feature>
<feature type="transmembrane region" description="Helical" evidence="2">
    <location>
        <begin position="551"/>
        <end position="576"/>
    </location>
</feature>
<feature type="transmembrane region" description="Helical" evidence="2">
    <location>
        <begin position="1023"/>
        <end position="1043"/>
    </location>
</feature>
<feature type="compositionally biased region" description="Basic and acidic residues" evidence="1">
    <location>
        <begin position="450"/>
        <end position="460"/>
    </location>
</feature>
<feature type="compositionally biased region" description="Low complexity" evidence="1">
    <location>
        <begin position="1182"/>
        <end position="1191"/>
    </location>
</feature>
<feature type="transmembrane region" description="Helical" evidence="2">
    <location>
        <begin position="2024"/>
        <end position="2043"/>
    </location>
</feature>
<feature type="compositionally biased region" description="Pro residues" evidence="1">
    <location>
        <begin position="92"/>
        <end position="103"/>
    </location>
</feature>
<evidence type="ECO:0000256" key="1">
    <source>
        <dbReference type="SAM" id="MobiDB-lite"/>
    </source>
</evidence>
<keyword evidence="2" id="KW-1133">Transmembrane helix</keyword>
<feature type="compositionally biased region" description="Polar residues" evidence="1">
    <location>
        <begin position="1126"/>
        <end position="1138"/>
    </location>
</feature>
<feature type="transmembrane region" description="Helical" evidence="2">
    <location>
        <begin position="988"/>
        <end position="1011"/>
    </location>
</feature>
<protein>
    <submittedName>
        <fullName evidence="3">Uncharacterized protein</fullName>
    </submittedName>
</protein>
<feature type="region of interest" description="Disordered" evidence="1">
    <location>
        <begin position="2088"/>
        <end position="2116"/>
    </location>
</feature>
<accession>A0A7J6M9N9</accession>
<gene>
    <name evidence="3" type="ORF">FOL46_002090</name>
</gene>